<dbReference type="InterPro" id="IPR046792">
    <property type="entry name" value="Peptidase_C54_cat"/>
</dbReference>
<dbReference type="PANTHER" id="PTHR22624">
    <property type="entry name" value="CYSTEINE PROTEASE ATG4"/>
    <property type="match status" value="1"/>
</dbReference>
<evidence type="ECO:0000256" key="3">
    <source>
        <dbReference type="ARBA" id="ARBA00022448"/>
    </source>
</evidence>
<evidence type="ECO:0000259" key="15">
    <source>
        <dbReference type="Pfam" id="PF03416"/>
    </source>
</evidence>
<evidence type="ECO:0000256" key="14">
    <source>
        <dbReference type="SAM" id="MobiDB-lite"/>
    </source>
</evidence>
<dbReference type="InterPro" id="IPR038765">
    <property type="entry name" value="Papain-like_cys_pep_sf"/>
</dbReference>
<dbReference type="GO" id="GO:0035973">
    <property type="term" value="P:aggrephagy"/>
    <property type="evidence" value="ECO:0007669"/>
    <property type="project" value="TreeGrafter"/>
</dbReference>
<keyword evidence="4 13" id="KW-0963">Cytoplasm</keyword>
<evidence type="ECO:0000313" key="16">
    <source>
        <dbReference type="EMBL" id="CAD1821042.1"/>
    </source>
</evidence>
<dbReference type="GO" id="GO:0034727">
    <property type="term" value="P:piecemeal microautophagy of the nucleus"/>
    <property type="evidence" value="ECO:0007669"/>
    <property type="project" value="TreeGrafter"/>
</dbReference>
<comment type="catalytic activity">
    <reaction evidence="10">
        <text>[protein]-C-terminal L-amino acid-glycyl-phosphatidylethanolamide + H2O = [protein]-C-terminal L-amino acid-glycine + a 1,2-diacyl-sn-glycero-3-phosphoethanolamine</text>
        <dbReference type="Rhea" id="RHEA:67548"/>
        <dbReference type="Rhea" id="RHEA-COMP:17323"/>
        <dbReference type="Rhea" id="RHEA-COMP:17324"/>
        <dbReference type="ChEBI" id="CHEBI:15377"/>
        <dbReference type="ChEBI" id="CHEBI:64612"/>
        <dbReference type="ChEBI" id="CHEBI:172940"/>
        <dbReference type="ChEBI" id="CHEBI:172941"/>
    </reaction>
    <physiologicalReaction direction="left-to-right" evidence="10">
        <dbReference type="Rhea" id="RHEA:67549"/>
    </physiologicalReaction>
</comment>
<evidence type="ECO:0000256" key="12">
    <source>
        <dbReference type="ARBA" id="ARBA00045891"/>
    </source>
</evidence>
<gene>
    <name evidence="16" type="ORF">CB5_LOCUS4253</name>
</gene>
<dbReference type="GO" id="GO:0016485">
    <property type="term" value="P:protein processing"/>
    <property type="evidence" value="ECO:0007669"/>
    <property type="project" value="TreeGrafter"/>
</dbReference>
<feature type="region of interest" description="Disordered" evidence="14">
    <location>
        <begin position="469"/>
        <end position="501"/>
    </location>
</feature>
<feature type="compositionally biased region" description="Basic and acidic residues" evidence="14">
    <location>
        <begin position="32"/>
        <end position="46"/>
    </location>
</feature>
<evidence type="ECO:0000256" key="2">
    <source>
        <dbReference type="ARBA" id="ARBA00010958"/>
    </source>
</evidence>
<feature type="domain" description="Peptidase C54 catalytic" evidence="15">
    <location>
        <begin position="149"/>
        <end position="439"/>
    </location>
</feature>
<evidence type="ECO:0000256" key="10">
    <source>
        <dbReference type="ARBA" id="ARBA00029362"/>
    </source>
</evidence>
<name>A0A6V7NR07_ANACO</name>
<dbReference type="GO" id="GO:0004197">
    <property type="term" value="F:cysteine-type endopeptidase activity"/>
    <property type="evidence" value="ECO:0007669"/>
    <property type="project" value="TreeGrafter"/>
</dbReference>
<evidence type="ECO:0000256" key="4">
    <source>
        <dbReference type="ARBA" id="ARBA00022490"/>
    </source>
</evidence>
<evidence type="ECO:0000256" key="13">
    <source>
        <dbReference type="RuleBase" id="RU363115"/>
    </source>
</evidence>
<protein>
    <recommendedName>
        <fullName evidence="13">Cysteine protease</fullName>
        <ecNumber evidence="13">3.4.22.-</ecNumber>
    </recommendedName>
</protein>
<dbReference type="GO" id="GO:0015031">
    <property type="term" value="P:protein transport"/>
    <property type="evidence" value="ECO:0007669"/>
    <property type="project" value="UniProtKB-KW"/>
</dbReference>
<evidence type="ECO:0000256" key="11">
    <source>
        <dbReference type="ARBA" id="ARBA00038724"/>
    </source>
</evidence>
<keyword evidence="3" id="KW-0813">Transport</keyword>
<evidence type="ECO:0000256" key="5">
    <source>
        <dbReference type="ARBA" id="ARBA00022670"/>
    </source>
</evidence>
<evidence type="ECO:0000256" key="6">
    <source>
        <dbReference type="ARBA" id="ARBA00022801"/>
    </source>
</evidence>
<dbReference type="GO" id="GO:0000423">
    <property type="term" value="P:mitophagy"/>
    <property type="evidence" value="ECO:0007669"/>
    <property type="project" value="TreeGrafter"/>
</dbReference>
<dbReference type="EMBL" id="LR862141">
    <property type="protein sequence ID" value="CAD1821042.1"/>
    <property type="molecule type" value="Genomic_DNA"/>
</dbReference>
<dbReference type="GO" id="GO:0005737">
    <property type="term" value="C:cytoplasm"/>
    <property type="evidence" value="ECO:0007669"/>
    <property type="project" value="UniProtKB-SubCell"/>
</dbReference>
<keyword evidence="9 13" id="KW-0072">Autophagy</keyword>
<proteinExistence type="inferred from homology"/>
<dbReference type="AlphaFoldDB" id="A0A6V7NR07"/>
<comment type="function">
    <text evidence="12">Cysteine protease that plays a key role in autophagy by mediating both proteolytic activation and delipidation of ATG8 family proteins. The protease activity is required for proteolytic activation of ATG8 family proteins: cleaves the C-terminal amino acid of ATG8 proteins to reveal a C-terminal glycine. Exposure of the glycine at the C-terminus is essential for ATG8 proteins conjugation to phosphatidylethanolamine (PE) and insertion to membranes, which is necessary for autophagy. In addition to the protease activity, also mediates delipidation of PE-conjugated ATG8 proteins.</text>
</comment>
<evidence type="ECO:0000256" key="1">
    <source>
        <dbReference type="ARBA" id="ARBA00004496"/>
    </source>
</evidence>
<dbReference type="PANTHER" id="PTHR22624:SF49">
    <property type="entry name" value="CYSTEINE PROTEASE"/>
    <property type="match status" value="1"/>
</dbReference>
<dbReference type="GO" id="GO:0019786">
    <property type="term" value="F:protein-phosphatidylethanolamide deconjugating activity"/>
    <property type="evidence" value="ECO:0007669"/>
    <property type="project" value="InterPro"/>
</dbReference>
<comment type="subunit">
    <text evidence="11">Interacts with ATG8.</text>
</comment>
<feature type="compositionally biased region" description="Polar residues" evidence="14">
    <location>
        <begin position="479"/>
        <end position="491"/>
    </location>
</feature>
<keyword evidence="5 13" id="KW-0645">Protease</keyword>
<keyword evidence="7" id="KW-0788">Thiol protease</keyword>
<comment type="subcellular location">
    <subcellularLocation>
        <location evidence="1 13">Cytoplasm</location>
    </subcellularLocation>
</comment>
<dbReference type="InterPro" id="IPR005078">
    <property type="entry name" value="Peptidase_C54"/>
</dbReference>
<dbReference type="SUPFAM" id="SSF54001">
    <property type="entry name" value="Cysteine proteinases"/>
    <property type="match status" value="1"/>
</dbReference>
<dbReference type="EC" id="3.4.22.-" evidence="13"/>
<keyword evidence="8 13" id="KW-0653">Protein transport</keyword>
<comment type="similarity">
    <text evidence="2 13">Belongs to the peptidase C54 family.</text>
</comment>
<evidence type="ECO:0000256" key="8">
    <source>
        <dbReference type="ARBA" id="ARBA00022927"/>
    </source>
</evidence>
<evidence type="ECO:0000256" key="7">
    <source>
        <dbReference type="ARBA" id="ARBA00022807"/>
    </source>
</evidence>
<reference evidence="16" key="1">
    <citation type="submission" date="2020-07" db="EMBL/GenBank/DDBJ databases">
        <authorList>
            <person name="Lin J."/>
        </authorList>
    </citation>
    <scope>NUCLEOTIDE SEQUENCE</scope>
</reference>
<organism evidence="16">
    <name type="scientific">Ananas comosus var. bracteatus</name>
    <name type="common">red pineapple</name>
    <dbReference type="NCBI Taxonomy" id="296719"/>
    <lineage>
        <taxon>Eukaryota</taxon>
        <taxon>Viridiplantae</taxon>
        <taxon>Streptophyta</taxon>
        <taxon>Embryophyta</taxon>
        <taxon>Tracheophyta</taxon>
        <taxon>Spermatophyta</taxon>
        <taxon>Magnoliopsida</taxon>
        <taxon>Liliopsida</taxon>
        <taxon>Poales</taxon>
        <taxon>Bromeliaceae</taxon>
        <taxon>Bromelioideae</taxon>
        <taxon>Ananas</taxon>
    </lineage>
</organism>
<sequence length="501" mass="55360">MIDRNAIGEMVVMSLPERAVDSQFPAANSADSAERDTATSSAEQKDNPSKFLKNTLLSNILASTFSIFESHSDSSSSCQKKATKCRSYGWTTIVKNFVRGGSMRRLHDRLLGSGRTDALSLTSEIWLLGRCYRVSEESPDSTDSGTGFSAFLEDFSSRIWITYRKGFSAIGDSKYTSDVNWGCMIRSSQMIVAQALLFHYLGRSWRKPLQKPYNPEYIEIVHLFGDSEDCAFSIHNLIQAGKSYGLAAGSWLGPYAMCRTWETLVRANRERTGCDQEKESMPMAIYVVSGDEDGERGGAPVVCVDVASRLCSDFSKDKSDWTPILLLVPLVLGLEKVNSSFQVYPLLRETFTFPQSLGILGGKPGASTYIVGIQDDRALYLDPHEVQLAVSVERDNLEADTSSYHCSTVRHLPLDQIDSSLAIGFYCRDKDDFDDFCSRASELGEKANGAPLFTVAQFLQSPKPIYHRDPFTDSAGGANDNSGPESFSCGTHTGDDEWQIL</sequence>
<keyword evidence="6 13" id="KW-0378">Hydrolase</keyword>
<dbReference type="GO" id="GO:0000045">
    <property type="term" value="P:autophagosome assembly"/>
    <property type="evidence" value="ECO:0007669"/>
    <property type="project" value="TreeGrafter"/>
</dbReference>
<feature type="region of interest" description="Disordered" evidence="14">
    <location>
        <begin position="25"/>
        <end position="46"/>
    </location>
</feature>
<accession>A0A6V7NR07</accession>
<dbReference type="Pfam" id="PF03416">
    <property type="entry name" value="Peptidase_C54"/>
    <property type="match status" value="1"/>
</dbReference>
<evidence type="ECO:0000256" key="9">
    <source>
        <dbReference type="ARBA" id="ARBA00023006"/>
    </source>
</evidence>